<evidence type="ECO:0000313" key="3">
    <source>
        <dbReference type="Proteomes" id="UP000076842"/>
    </source>
</evidence>
<feature type="compositionally biased region" description="Acidic residues" evidence="1">
    <location>
        <begin position="184"/>
        <end position="206"/>
    </location>
</feature>
<dbReference type="EMBL" id="KV424032">
    <property type="protein sequence ID" value="KZT53634.1"/>
    <property type="molecule type" value="Genomic_DNA"/>
</dbReference>
<protein>
    <submittedName>
        <fullName evidence="2">Uncharacterized protein</fullName>
    </submittedName>
</protein>
<feature type="region of interest" description="Disordered" evidence="1">
    <location>
        <begin position="61"/>
        <end position="101"/>
    </location>
</feature>
<proteinExistence type="predicted"/>
<feature type="region of interest" description="Disordered" evidence="1">
    <location>
        <begin position="179"/>
        <end position="206"/>
    </location>
</feature>
<keyword evidence="3" id="KW-1185">Reference proteome</keyword>
<evidence type="ECO:0000313" key="2">
    <source>
        <dbReference type="EMBL" id="KZT53634.1"/>
    </source>
</evidence>
<dbReference type="Proteomes" id="UP000076842">
    <property type="component" value="Unassembled WGS sequence"/>
</dbReference>
<organism evidence="2 3">
    <name type="scientific">Calocera cornea HHB12733</name>
    <dbReference type="NCBI Taxonomy" id="1353952"/>
    <lineage>
        <taxon>Eukaryota</taxon>
        <taxon>Fungi</taxon>
        <taxon>Dikarya</taxon>
        <taxon>Basidiomycota</taxon>
        <taxon>Agaricomycotina</taxon>
        <taxon>Dacrymycetes</taxon>
        <taxon>Dacrymycetales</taxon>
        <taxon>Dacrymycetaceae</taxon>
        <taxon>Calocera</taxon>
    </lineage>
</organism>
<dbReference type="AlphaFoldDB" id="A0A165DVM1"/>
<dbReference type="InParanoid" id="A0A165DVM1"/>
<accession>A0A165DVM1</accession>
<name>A0A165DVM1_9BASI</name>
<reference evidence="2 3" key="1">
    <citation type="journal article" date="2016" name="Mol. Biol. Evol.">
        <title>Comparative Genomics of Early-Diverging Mushroom-Forming Fungi Provides Insights into the Origins of Lignocellulose Decay Capabilities.</title>
        <authorList>
            <person name="Nagy L.G."/>
            <person name="Riley R."/>
            <person name="Tritt A."/>
            <person name="Adam C."/>
            <person name="Daum C."/>
            <person name="Floudas D."/>
            <person name="Sun H."/>
            <person name="Yadav J.S."/>
            <person name="Pangilinan J."/>
            <person name="Larsson K.H."/>
            <person name="Matsuura K."/>
            <person name="Barry K."/>
            <person name="Labutti K."/>
            <person name="Kuo R."/>
            <person name="Ohm R.A."/>
            <person name="Bhattacharya S.S."/>
            <person name="Shirouzu T."/>
            <person name="Yoshinaga Y."/>
            <person name="Martin F.M."/>
            <person name="Grigoriev I.V."/>
            <person name="Hibbett D.S."/>
        </authorList>
    </citation>
    <scope>NUCLEOTIDE SEQUENCE [LARGE SCALE GENOMIC DNA]</scope>
    <source>
        <strain evidence="2 3">HHB12733</strain>
    </source>
</reference>
<sequence>MITPEQDPLLEKYGTLLLLKQTMENVKKNHILRTHVDKGKLRDTIDRLELQVQECLKRKRAELSSKNTHAPKVPRHNQNYKPESSIKDESELSDGELSDTYSDLPTKAQLTKDDEYSLAHWLASGRSLRKWGDYKQIDWAGFAKLNEKRDRRAWRNWYISHPPRKARIDTLVQQYKAEMREQDQELEEDGREVDEIQMNDDYDSLE</sequence>
<gene>
    <name evidence="2" type="ORF">CALCODRAFT_557412</name>
</gene>
<evidence type="ECO:0000256" key="1">
    <source>
        <dbReference type="SAM" id="MobiDB-lite"/>
    </source>
</evidence>